<dbReference type="RefSeq" id="WP_235356737.1">
    <property type="nucleotide sequence ID" value="NZ_BJOA01000057.1"/>
</dbReference>
<gene>
    <name evidence="4" type="ORF">SAMN04487909_107166</name>
</gene>
<protein>
    <submittedName>
        <fullName evidence="4">D-alanyl-D-alanine carboxypeptidase</fullName>
    </submittedName>
</protein>
<feature type="compositionally biased region" description="Polar residues" evidence="1">
    <location>
        <begin position="209"/>
        <end position="220"/>
    </location>
</feature>
<feature type="region of interest" description="Disordered" evidence="1">
    <location>
        <begin position="200"/>
        <end position="220"/>
    </location>
</feature>
<evidence type="ECO:0000256" key="1">
    <source>
        <dbReference type="SAM" id="MobiDB-lite"/>
    </source>
</evidence>
<keyword evidence="2" id="KW-0732">Signal</keyword>
<dbReference type="AlphaFoldDB" id="A0A1G8NA87"/>
<dbReference type="PROSITE" id="PS51257">
    <property type="entry name" value="PROKAR_LIPOPROTEIN"/>
    <property type="match status" value="1"/>
</dbReference>
<organism evidence="4 5">
    <name type="scientific">Aneurinibacillus migulanus</name>
    <name type="common">Bacillus migulanus</name>
    <dbReference type="NCBI Taxonomy" id="47500"/>
    <lineage>
        <taxon>Bacteria</taxon>
        <taxon>Bacillati</taxon>
        <taxon>Bacillota</taxon>
        <taxon>Bacilli</taxon>
        <taxon>Bacillales</taxon>
        <taxon>Paenibacillaceae</taxon>
        <taxon>Aneurinibacillus group</taxon>
        <taxon>Aneurinibacillus</taxon>
    </lineage>
</organism>
<keyword evidence="4" id="KW-0378">Hydrolase</keyword>
<dbReference type="Pfam" id="PF02557">
    <property type="entry name" value="VanY"/>
    <property type="match status" value="1"/>
</dbReference>
<evidence type="ECO:0000313" key="5">
    <source>
        <dbReference type="Proteomes" id="UP000182836"/>
    </source>
</evidence>
<dbReference type="Proteomes" id="UP000182836">
    <property type="component" value="Unassembled WGS sequence"/>
</dbReference>
<evidence type="ECO:0000256" key="2">
    <source>
        <dbReference type="SAM" id="SignalP"/>
    </source>
</evidence>
<dbReference type="PANTHER" id="PTHR34385">
    <property type="entry name" value="D-ALANYL-D-ALANINE CARBOXYPEPTIDASE"/>
    <property type="match status" value="1"/>
</dbReference>
<accession>A0A1G8NA87</accession>
<dbReference type="InterPro" id="IPR058193">
    <property type="entry name" value="VanY/YodJ_core_dom"/>
</dbReference>
<feature type="signal peptide" evidence="2">
    <location>
        <begin position="1"/>
        <end position="23"/>
    </location>
</feature>
<feature type="domain" description="D-alanyl-D-alanine carboxypeptidase-like core" evidence="3">
    <location>
        <begin position="156"/>
        <end position="285"/>
    </location>
</feature>
<feature type="compositionally biased region" description="Polar residues" evidence="1">
    <location>
        <begin position="30"/>
        <end position="45"/>
    </location>
</feature>
<feature type="compositionally biased region" description="Polar residues" evidence="1">
    <location>
        <begin position="57"/>
        <end position="68"/>
    </location>
</feature>
<keyword evidence="4" id="KW-0121">Carboxypeptidase</keyword>
<dbReference type="GeneID" id="42306080"/>
<dbReference type="Gene3D" id="3.30.1380.10">
    <property type="match status" value="1"/>
</dbReference>
<dbReference type="CDD" id="cd14852">
    <property type="entry name" value="LD-carboxypeptidase"/>
    <property type="match status" value="1"/>
</dbReference>
<feature type="region of interest" description="Disordered" evidence="1">
    <location>
        <begin position="25"/>
        <end position="109"/>
    </location>
</feature>
<sequence>MNTKFIGRGAAAILLCISVSACGTDKKETVSTGVNEQTQIKQPAQQPEKPKEEDKTTGQSEQKNQPLPASNMDKDTNGSNENQQETEKRPTPPPPPASKEKDKTVSIDGNGKVIVTNASSVTVLVNKKRNLPADYEPTDLVVPNVAFSFAGDSPKKQLRRSAARALEALFAQAKKDRIDLKAVSGYRSYSTQKAIFSRNAKKKGKEVANRTSAYPGQSEHQTGLAMDVSSASVSYGLEQRFGNTKEGKWLAKNAPAFGFIIRYPKDKESITGYSYEPWHIRYVGKDIAQAVANRGVTLEEYFGEAVPVKGKQK</sequence>
<dbReference type="SUPFAM" id="SSF55166">
    <property type="entry name" value="Hedgehog/DD-peptidase"/>
    <property type="match status" value="1"/>
</dbReference>
<feature type="chain" id="PRO_5039427803" evidence="2">
    <location>
        <begin position="24"/>
        <end position="313"/>
    </location>
</feature>
<keyword evidence="4" id="KW-0645">Protease</keyword>
<dbReference type="PANTHER" id="PTHR34385:SF1">
    <property type="entry name" value="PEPTIDOGLYCAN L-ALANYL-D-GLUTAMATE ENDOPEPTIDASE CWLK"/>
    <property type="match status" value="1"/>
</dbReference>
<dbReference type="InterPro" id="IPR003709">
    <property type="entry name" value="VanY-like_core_dom"/>
</dbReference>
<dbReference type="EMBL" id="FNED01000007">
    <property type="protein sequence ID" value="SDI77209.1"/>
    <property type="molecule type" value="Genomic_DNA"/>
</dbReference>
<evidence type="ECO:0000259" key="3">
    <source>
        <dbReference type="Pfam" id="PF02557"/>
    </source>
</evidence>
<dbReference type="InterPro" id="IPR052179">
    <property type="entry name" value="DD-CPase-like"/>
</dbReference>
<dbReference type="InterPro" id="IPR009045">
    <property type="entry name" value="Zn_M74/Hedgehog-like"/>
</dbReference>
<dbReference type="GO" id="GO:0004180">
    <property type="term" value="F:carboxypeptidase activity"/>
    <property type="evidence" value="ECO:0007669"/>
    <property type="project" value="UniProtKB-KW"/>
</dbReference>
<dbReference type="GO" id="GO:0006508">
    <property type="term" value="P:proteolysis"/>
    <property type="evidence" value="ECO:0007669"/>
    <property type="project" value="InterPro"/>
</dbReference>
<name>A0A1G8NA87_ANEMI</name>
<evidence type="ECO:0000313" key="4">
    <source>
        <dbReference type="EMBL" id="SDI77209.1"/>
    </source>
</evidence>
<reference evidence="4 5" key="1">
    <citation type="submission" date="2016-10" db="EMBL/GenBank/DDBJ databases">
        <authorList>
            <person name="de Groot N.N."/>
        </authorList>
    </citation>
    <scope>NUCLEOTIDE SEQUENCE [LARGE SCALE GENOMIC DNA]</scope>
    <source>
        <strain evidence="4 5">DSM 2895</strain>
    </source>
</reference>
<proteinExistence type="predicted"/>